<dbReference type="EMBL" id="VEVO01000018">
    <property type="protein sequence ID" value="KAF0027048.1"/>
    <property type="molecule type" value="Genomic_DNA"/>
</dbReference>
<evidence type="ECO:0000313" key="2">
    <source>
        <dbReference type="Proteomes" id="UP000438429"/>
    </source>
</evidence>
<dbReference type="AlphaFoldDB" id="A0A6A4S4E7"/>
<protein>
    <submittedName>
        <fullName evidence="1">Uncharacterized protein</fullName>
    </submittedName>
</protein>
<organism evidence="1 2">
    <name type="scientific">Scophthalmus maximus</name>
    <name type="common">Turbot</name>
    <name type="synonym">Psetta maxima</name>
    <dbReference type="NCBI Taxonomy" id="52904"/>
    <lineage>
        <taxon>Eukaryota</taxon>
        <taxon>Metazoa</taxon>
        <taxon>Chordata</taxon>
        <taxon>Craniata</taxon>
        <taxon>Vertebrata</taxon>
        <taxon>Euteleostomi</taxon>
        <taxon>Actinopterygii</taxon>
        <taxon>Neopterygii</taxon>
        <taxon>Teleostei</taxon>
        <taxon>Neoteleostei</taxon>
        <taxon>Acanthomorphata</taxon>
        <taxon>Carangaria</taxon>
        <taxon>Pleuronectiformes</taxon>
        <taxon>Pleuronectoidei</taxon>
        <taxon>Scophthalmidae</taxon>
        <taxon>Scophthalmus</taxon>
    </lineage>
</organism>
<reference evidence="1 2" key="1">
    <citation type="submission" date="2019-06" db="EMBL/GenBank/DDBJ databases">
        <title>Draft genomes of female and male turbot (Scophthalmus maximus).</title>
        <authorList>
            <person name="Xu H."/>
            <person name="Xu X.-W."/>
            <person name="Shao C."/>
            <person name="Chen S."/>
        </authorList>
    </citation>
    <scope>NUCLEOTIDE SEQUENCE [LARGE SCALE GENOMIC DNA]</scope>
    <source>
        <strain evidence="1">Ysfricsl-2016a</strain>
        <tissue evidence="1">Blood</tissue>
    </source>
</reference>
<dbReference type="Proteomes" id="UP000438429">
    <property type="component" value="Unassembled WGS sequence"/>
</dbReference>
<comment type="caution">
    <text evidence="1">The sequence shown here is derived from an EMBL/GenBank/DDBJ whole genome shotgun (WGS) entry which is preliminary data.</text>
</comment>
<accession>A0A6A4S4E7</accession>
<proteinExistence type="predicted"/>
<gene>
    <name evidence="1" type="ORF">F2P81_019789</name>
</gene>
<evidence type="ECO:0000313" key="1">
    <source>
        <dbReference type="EMBL" id="KAF0027048.1"/>
    </source>
</evidence>
<sequence length="78" mass="8839">MNWGDCLFMMSIDGNVKECSLSVTWGYFDIVLGVVYGVLDDLEAVTKLNKRDTDAQCCYGDLNCFRWEEADNSLITAR</sequence>
<name>A0A6A4S4E7_SCOMX</name>